<keyword evidence="7" id="KW-1133">Transmembrane helix</keyword>
<dbReference type="Pfam" id="PF07731">
    <property type="entry name" value="Cu-oxidase_2"/>
    <property type="match status" value="2"/>
</dbReference>
<keyword evidence="12" id="KW-1185">Reference proteome</keyword>
<keyword evidence="4" id="KW-0560">Oxidoreductase</keyword>
<dbReference type="InterPro" id="IPR001117">
    <property type="entry name" value="Cu-oxidase_2nd"/>
</dbReference>
<protein>
    <submittedName>
        <fullName evidence="11">Cupredoxin</fullName>
    </submittedName>
</protein>
<dbReference type="PROSITE" id="PS00079">
    <property type="entry name" value="MULTICOPPER_OXIDASE1"/>
    <property type="match status" value="1"/>
</dbReference>
<dbReference type="InterPro" id="IPR008972">
    <property type="entry name" value="Cupredoxin"/>
</dbReference>
<dbReference type="GO" id="GO:0005507">
    <property type="term" value="F:copper ion binding"/>
    <property type="evidence" value="ECO:0007669"/>
    <property type="project" value="InterPro"/>
</dbReference>
<keyword evidence="2" id="KW-0479">Metal-binding</keyword>
<feature type="region of interest" description="Disordered" evidence="6">
    <location>
        <begin position="1"/>
        <end position="32"/>
    </location>
</feature>
<accession>A0A433QF44</accession>
<evidence type="ECO:0000256" key="1">
    <source>
        <dbReference type="ARBA" id="ARBA00010609"/>
    </source>
</evidence>
<dbReference type="GO" id="GO:0016491">
    <property type="term" value="F:oxidoreductase activity"/>
    <property type="evidence" value="ECO:0007669"/>
    <property type="project" value="UniProtKB-KW"/>
</dbReference>
<dbReference type="Gene3D" id="2.60.40.420">
    <property type="entry name" value="Cupredoxins - blue copper proteins"/>
    <property type="match status" value="4"/>
</dbReference>
<evidence type="ECO:0000259" key="9">
    <source>
        <dbReference type="Pfam" id="PF07731"/>
    </source>
</evidence>
<feature type="domain" description="Plastocyanin-like" evidence="8">
    <location>
        <begin position="195"/>
        <end position="341"/>
    </location>
</feature>
<dbReference type="CDD" id="cd13877">
    <property type="entry name" value="CuRO_2_Fet3p_like"/>
    <property type="match status" value="1"/>
</dbReference>
<evidence type="ECO:0000256" key="3">
    <source>
        <dbReference type="ARBA" id="ARBA00022729"/>
    </source>
</evidence>
<comment type="similarity">
    <text evidence="1">Belongs to the multicopper oxidase family.</text>
</comment>
<keyword evidence="7" id="KW-0812">Transmembrane</keyword>
<sequence>MGQSDNGWKEKKISDSPSPVSRKRHPVHTPFASDNSVNCDIRGLEQSQNVSSEAALHLPCRVAAAVLWANRERHIELGYHLRPSQPGWSFRKAGHRPPPVTVNFNDTLVINAKNSLDVVTALHSHGLFQNGTGYYDGPVGITQCGIPPGETLTYVIPIQQWGTYWIHSHFMGQYVDGLRTSLVIHAAKEVYTYDEDLTIILSDWYHAEIPLSLQSYLSLYNPTGVEPVPNSALINNNANTTFQFVPGKTYRLRIISMTALALFHFYIDGHVMDIIEVDGTDVNRQTVTSLVVATAQRYSVLVQAKNQTTTNYLMHADMDPMMFDAVPPTLNPNITANVIYSANAPFFPTPPGDWSSVDDTTLVPVIPEGTAPPDNSYTLTADFQVYDDGINHGAFNNLPFQFPKTPSLFTELSMGTLATDPAVYGPNSGAIVLKYLNMIQIVLNNNDVGHHPCTLDYLHLHGHKFQVIGRSDGLYNSSNPYPEPANPIRRDTVQVPAGGNVVIRFRADNPGVWLYVFSFPPSFNTPLPPFNVTCRLLYYLTPRSFHCHIQWHMEAGLAMPFIEAPERAQARIHLPQVFLDQCRELNINPMGNAAGNNGTDFSGLQSGPQMIVGFGSRAYGALAACVISAVIGMGTVIWYAKEDKIKKVE</sequence>
<name>A0A433QF44_9FUNG</name>
<evidence type="ECO:0000256" key="6">
    <source>
        <dbReference type="SAM" id="MobiDB-lite"/>
    </source>
</evidence>
<dbReference type="AlphaFoldDB" id="A0A433QF44"/>
<evidence type="ECO:0000256" key="4">
    <source>
        <dbReference type="ARBA" id="ARBA00023002"/>
    </source>
</evidence>
<evidence type="ECO:0000259" key="10">
    <source>
        <dbReference type="Pfam" id="PF07732"/>
    </source>
</evidence>
<dbReference type="InterPro" id="IPR033138">
    <property type="entry name" value="Cu_oxidase_CS"/>
</dbReference>
<keyword evidence="7" id="KW-0472">Membrane</keyword>
<dbReference type="CDD" id="cd13899">
    <property type="entry name" value="CuRO_3_Fet3p"/>
    <property type="match status" value="1"/>
</dbReference>
<evidence type="ECO:0000256" key="7">
    <source>
        <dbReference type="SAM" id="Phobius"/>
    </source>
</evidence>
<dbReference type="InterPro" id="IPR011707">
    <property type="entry name" value="Cu-oxidase-like_N"/>
</dbReference>
<dbReference type="Proteomes" id="UP000274822">
    <property type="component" value="Unassembled WGS sequence"/>
</dbReference>
<gene>
    <name evidence="11" type="ORF">BC938DRAFT_481913</name>
</gene>
<dbReference type="InterPro" id="IPR044130">
    <property type="entry name" value="CuRO_2_Fet3-like"/>
</dbReference>
<proteinExistence type="inferred from homology"/>
<evidence type="ECO:0000256" key="2">
    <source>
        <dbReference type="ARBA" id="ARBA00022723"/>
    </source>
</evidence>
<dbReference type="PANTHER" id="PTHR11709:SF361">
    <property type="entry name" value="IRON TRANSPORT MULTICOPPER OXIDASE FET3"/>
    <property type="match status" value="1"/>
</dbReference>
<evidence type="ECO:0000259" key="8">
    <source>
        <dbReference type="Pfam" id="PF00394"/>
    </source>
</evidence>
<dbReference type="EMBL" id="RBNJ01006659">
    <property type="protein sequence ID" value="RUS28416.1"/>
    <property type="molecule type" value="Genomic_DNA"/>
</dbReference>
<reference evidence="11 12" key="1">
    <citation type="journal article" date="2018" name="New Phytol.">
        <title>Phylogenomics of Endogonaceae and evolution of mycorrhizas within Mucoromycota.</title>
        <authorList>
            <person name="Chang Y."/>
            <person name="Desiro A."/>
            <person name="Na H."/>
            <person name="Sandor L."/>
            <person name="Lipzen A."/>
            <person name="Clum A."/>
            <person name="Barry K."/>
            <person name="Grigoriev I.V."/>
            <person name="Martin F.M."/>
            <person name="Stajich J.E."/>
            <person name="Smith M.E."/>
            <person name="Bonito G."/>
            <person name="Spatafora J.W."/>
        </authorList>
    </citation>
    <scope>NUCLEOTIDE SEQUENCE [LARGE SCALE GENOMIC DNA]</scope>
    <source>
        <strain evidence="11 12">AD002</strain>
    </source>
</reference>
<feature type="domain" description="Plastocyanin-like" evidence="10">
    <location>
        <begin position="98"/>
        <end position="187"/>
    </location>
</feature>
<keyword evidence="5" id="KW-0186">Copper</keyword>
<keyword evidence="3" id="KW-0732">Signal</keyword>
<dbReference type="InterPro" id="IPR045087">
    <property type="entry name" value="Cu-oxidase_fam"/>
</dbReference>
<organism evidence="11 12">
    <name type="scientific">Jimgerdemannia flammicorona</name>
    <dbReference type="NCBI Taxonomy" id="994334"/>
    <lineage>
        <taxon>Eukaryota</taxon>
        <taxon>Fungi</taxon>
        <taxon>Fungi incertae sedis</taxon>
        <taxon>Mucoromycota</taxon>
        <taxon>Mucoromycotina</taxon>
        <taxon>Endogonomycetes</taxon>
        <taxon>Endogonales</taxon>
        <taxon>Endogonaceae</taxon>
        <taxon>Jimgerdemannia</taxon>
    </lineage>
</organism>
<evidence type="ECO:0000256" key="5">
    <source>
        <dbReference type="ARBA" id="ARBA00023008"/>
    </source>
</evidence>
<comment type="caution">
    <text evidence="11">The sequence shown here is derived from an EMBL/GenBank/DDBJ whole genome shotgun (WGS) entry which is preliminary data.</text>
</comment>
<feature type="domain" description="Plastocyanin-like" evidence="9">
    <location>
        <begin position="404"/>
        <end position="515"/>
    </location>
</feature>
<evidence type="ECO:0000313" key="11">
    <source>
        <dbReference type="EMBL" id="RUS28416.1"/>
    </source>
</evidence>
<feature type="domain" description="Plastocyanin-like" evidence="9">
    <location>
        <begin position="545"/>
        <end position="566"/>
    </location>
</feature>
<dbReference type="GO" id="GO:0006811">
    <property type="term" value="P:monoatomic ion transport"/>
    <property type="evidence" value="ECO:0007669"/>
    <property type="project" value="InterPro"/>
</dbReference>
<dbReference type="InterPro" id="IPR002355">
    <property type="entry name" value="Cu_oxidase_Cu_BS"/>
</dbReference>
<dbReference type="Pfam" id="PF00394">
    <property type="entry name" value="Cu-oxidase"/>
    <property type="match status" value="1"/>
</dbReference>
<dbReference type="PANTHER" id="PTHR11709">
    <property type="entry name" value="MULTI-COPPER OXIDASE"/>
    <property type="match status" value="1"/>
</dbReference>
<evidence type="ECO:0000313" key="12">
    <source>
        <dbReference type="Proteomes" id="UP000274822"/>
    </source>
</evidence>
<dbReference type="PROSITE" id="PS00080">
    <property type="entry name" value="MULTICOPPER_OXIDASE2"/>
    <property type="match status" value="1"/>
</dbReference>
<feature type="transmembrane region" description="Helical" evidence="7">
    <location>
        <begin position="618"/>
        <end position="640"/>
    </location>
</feature>
<dbReference type="SUPFAM" id="SSF49503">
    <property type="entry name" value="Cupredoxins"/>
    <property type="match status" value="3"/>
</dbReference>
<dbReference type="Pfam" id="PF07732">
    <property type="entry name" value="Cu-oxidase_3"/>
    <property type="match status" value="1"/>
</dbReference>
<dbReference type="InterPro" id="IPR011706">
    <property type="entry name" value="Cu-oxidase_C"/>
</dbReference>